<evidence type="ECO:0000259" key="2">
    <source>
        <dbReference type="Pfam" id="PF20167"/>
    </source>
</evidence>
<dbReference type="InParanoid" id="M1DXU1"/>
<dbReference type="PANTHER" id="PTHR33180">
    <property type="entry name" value="PHOTOSYSTEM II CP43 REACTION CENTER PROTEIN"/>
    <property type="match status" value="1"/>
</dbReference>
<name>M1DXU1_SOLTU</name>
<dbReference type="PANTHER" id="PTHR33180:SF31">
    <property type="entry name" value="POLYPROTEIN PROTEIN"/>
    <property type="match status" value="1"/>
</dbReference>
<dbReference type="GO" id="GO:0009523">
    <property type="term" value="C:photosystem II"/>
    <property type="evidence" value="ECO:0000318"/>
    <property type="project" value="GO_Central"/>
</dbReference>
<accession>M1DXU1</accession>
<reference evidence="4" key="1">
    <citation type="journal article" date="2011" name="Nature">
        <title>Genome sequence and analysis of the tuber crop potato.</title>
        <authorList>
            <consortium name="The Potato Genome Sequencing Consortium"/>
        </authorList>
    </citation>
    <scope>NUCLEOTIDE SEQUENCE [LARGE SCALE GENOMIC DNA]</scope>
    <source>
        <strain evidence="4">cv. DM1-3 516 R44</strain>
    </source>
</reference>
<evidence type="ECO:0000256" key="1">
    <source>
        <dbReference type="SAM" id="MobiDB-lite"/>
    </source>
</evidence>
<proteinExistence type="predicted"/>
<reference evidence="3" key="2">
    <citation type="submission" date="2015-06" db="UniProtKB">
        <authorList>
            <consortium name="EnsemblPlants"/>
        </authorList>
    </citation>
    <scope>IDENTIFICATION</scope>
    <source>
        <strain evidence="3">DM1-3 516 R44</strain>
    </source>
</reference>
<dbReference type="InterPro" id="IPR046796">
    <property type="entry name" value="Transposase_32_dom"/>
</dbReference>
<feature type="region of interest" description="Disordered" evidence="1">
    <location>
        <begin position="228"/>
        <end position="281"/>
    </location>
</feature>
<dbReference type="AlphaFoldDB" id="M1DXU1"/>
<sequence>MAPLSGSTLRMAERSGAKLTEANQEVEGDFMLTALVTQLNSLATKISEVENQCTSLGRGKEVKCHNEHINAVLGRPLHSILPYHGLPIAPSLDDLKVWLAPMISDTTPRWMDTGVPIEKRDMNTAFRYWFGFIISTIMPSQNESILHHPKAACLGSIMSRRQIDLGLLVSQEMAMRAKQKQTSLPFPVLIIDLCRRAGVPRDITRDVEVTPSYSIDIRRIEAEFPQEEIDRRRVPSTDTSPEVDVDALPADTPSHTLASEPSGILDPPSTSSQAPGVSSLAQPSRITQAMILKMGRLAYPTDVRATRLERSVQEMIDSAILIALTPVRNTVDELTTRVTACESGQGETPKVSAL</sequence>
<dbReference type="PaxDb" id="4113-PGSC0003DMT400096155"/>
<feature type="compositionally biased region" description="Polar residues" evidence="1">
    <location>
        <begin position="268"/>
        <end position="281"/>
    </location>
</feature>
<protein>
    <recommendedName>
        <fullName evidence="2">Putative plant transposon protein domain-containing protein</fullName>
    </recommendedName>
</protein>
<dbReference type="GO" id="GO:0009579">
    <property type="term" value="C:thylakoid"/>
    <property type="evidence" value="ECO:0000318"/>
    <property type="project" value="GO_Central"/>
</dbReference>
<dbReference type="Pfam" id="PF20167">
    <property type="entry name" value="Transposase_32"/>
    <property type="match status" value="1"/>
</dbReference>
<dbReference type="EnsemblPlants" id="PGSC0003DMT400096155">
    <property type="protein sequence ID" value="PGSC0003DMT400096155"/>
    <property type="gene ID" value="PGSC0003DMG400045726"/>
</dbReference>
<evidence type="ECO:0000313" key="4">
    <source>
        <dbReference type="Proteomes" id="UP000011115"/>
    </source>
</evidence>
<organism evidence="3 4">
    <name type="scientific">Solanum tuberosum</name>
    <name type="common">Potato</name>
    <dbReference type="NCBI Taxonomy" id="4113"/>
    <lineage>
        <taxon>Eukaryota</taxon>
        <taxon>Viridiplantae</taxon>
        <taxon>Streptophyta</taxon>
        <taxon>Embryophyta</taxon>
        <taxon>Tracheophyta</taxon>
        <taxon>Spermatophyta</taxon>
        <taxon>Magnoliopsida</taxon>
        <taxon>eudicotyledons</taxon>
        <taxon>Gunneridae</taxon>
        <taxon>Pentapetalae</taxon>
        <taxon>asterids</taxon>
        <taxon>lamiids</taxon>
        <taxon>Solanales</taxon>
        <taxon>Solanaceae</taxon>
        <taxon>Solanoideae</taxon>
        <taxon>Solaneae</taxon>
        <taxon>Solanum</taxon>
    </lineage>
</organism>
<feature type="domain" description="Putative plant transposon protein" evidence="2">
    <location>
        <begin position="52"/>
        <end position="200"/>
    </location>
</feature>
<dbReference type="HOGENOM" id="CLU_029307_12_0_1"/>
<dbReference type="Gramene" id="PGSC0003DMT400096155">
    <property type="protein sequence ID" value="PGSC0003DMT400096155"/>
    <property type="gene ID" value="PGSC0003DMG400045726"/>
</dbReference>
<keyword evidence="4" id="KW-1185">Reference proteome</keyword>
<evidence type="ECO:0000313" key="3">
    <source>
        <dbReference type="EnsemblPlants" id="PGSC0003DMT400096155"/>
    </source>
</evidence>
<dbReference type="Proteomes" id="UP000011115">
    <property type="component" value="Unassembled WGS sequence"/>
</dbReference>